<feature type="compositionally biased region" description="Low complexity" evidence="2">
    <location>
        <begin position="24"/>
        <end position="39"/>
    </location>
</feature>
<feature type="compositionally biased region" description="Basic and acidic residues" evidence="2">
    <location>
        <begin position="44"/>
        <end position="57"/>
    </location>
</feature>
<feature type="coiled-coil region" evidence="1">
    <location>
        <begin position="95"/>
        <end position="173"/>
    </location>
</feature>
<gene>
    <name evidence="3" type="ORF">M011DRAFT_475691</name>
</gene>
<accession>A0A6A6VI93</accession>
<dbReference type="EMBL" id="MU006567">
    <property type="protein sequence ID" value="KAF2748931.1"/>
    <property type="molecule type" value="Genomic_DNA"/>
</dbReference>
<keyword evidence="1" id="KW-0175">Coiled coil</keyword>
<dbReference type="AlphaFoldDB" id="A0A6A6VI93"/>
<evidence type="ECO:0000313" key="3">
    <source>
        <dbReference type="EMBL" id="KAF2748931.1"/>
    </source>
</evidence>
<dbReference type="OrthoDB" id="5328813at2759"/>
<evidence type="ECO:0000313" key="4">
    <source>
        <dbReference type="Proteomes" id="UP000799440"/>
    </source>
</evidence>
<organism evidence="3 4">
    <name type="scientific">Sporormia fimetaria CBS 119925</name>
    <dbReference type="NCBI Taxonomy" id="1340428"/>
    <lineage>
        <taxon>Eukaryota</taxon>
        <taxon>Fungi</taxon>
        <taxon>Dikarya</taxon>
        <taxon>Ascomycota</taxon>
        <taxon>Pezizomycotina</taxon>
        <taxon>Dothideomycetes</taxon>
        <taxon>Pleosporomycetidae</taxon>
        <taxon>Pleosporales</taxon>
        <taxon>Sporormiaceae</taxon>
        <taxon>Sporormia</taxon>
    </lineage>
</organism>
<keyword evidence="4" id="KW-1185">Reference proteome</keyword>
<proteinExistence type="predicted"/>
<reference evidence="3" key="1">
    <citation type="journal article" date="2020" name="Stud. Mycol.">
        <title>101 Dothideomycetes genomes: a test case for predicting lifestyles and emergence of pathogens.</title>
        <authorList>
            <person name="Haridas S."/>
            <person name="Albert R."/>
            <person name="Binder M."/>
            <person name="Bloem J."/>
            <person name="Labutti K."/>
            <person name="Salamov A."/>
            <person name="Andreopoulos B."/>
            <person name="Baker S."/>
            <person name="Barry K."/>
            <person name="Bills G."/>
            <person name="Bluhm B."/>
            <person name="Cannon C."/>
            <person name="Castanera R."/>
            <person name="Culley D."/>
            <person name="Daum C."/>
            <person name="Ezra D."/>
            <person name="Gonzalez J."/>
            <person name="Henrissat B."/>
            <person name="Kuo A."/>
            <person name="Liang C."/>
            <person name="Lipzen A."/>
            <person name="Lutzoni F."/>
            <person name="Magnuson J."/>
            <person name="Mondo S."/>
            <person name="Nolan M."/>
            <person name="Ohm R."/>
            <person name="Pangilinan J."/>
            <person name="Park H.-J."/>
            <person name="Ramirez L."/>
            <person name="Alfaro M."/>
            <person name="Sun H."/>
            <person name="Tritt A."/>
            <person name="Yoshinaga Y."/>
            <person name="Zwiers L.-H."/>
            <person name="Turgeon B."/>
            <person name="Goodwin S."/>
            <person name="Spatafora J."/>
            <person name="Crous P."/>
            <person name="Grigoriev I."/>
        </authorList>
    </citation>
    <scope>NUCLEOTIDE SEQUENCE</scope>
    <source>
        <strain evidence="3">CBS 119925</strain>
    </source>
</reference>
<name>A0A6A6VI93_9PLEO</name>
<evidence type="ECO:0000256" key="2">
    <source>
        <dbReference type="SAM" id="MobiDB-lite"/>
    </source>
</evidence>
<feature type="region of interest" description="Disordered" evidence="2">
    <location>
        <begin position="1"/>
        <end position="79"/>
    </location>
</feature>
<protein>
    <submittedName>
        <fullName evidence="3">Uncharacterized protein</fullName>
    </submittedName>
</protein>
<sequence length="451" mass="51018">MAERTTPNASSRLKRPLKIGGRTPKVAASSVSAPPKAVVISRKVSKDDVHRRRDAETPSRQTGVRHADSLPSTTVDHQRQTKLTATEAMKNTDAIDESTTRIQGLESALTELRAERDALRNELGRTQHSTTITTCNDCGSLKDGEWRHLTDRLHSAEKEAEDRLRQLQDLKLSISTFTRMAHLLSDGELADRAENLYYRIREWTVRNFRRAEITLGGLFPETARLLERMNPRITIPASQNRLPFLQAVVSHTLVSIFNEDICIGLPGGGPWSSARQLSRLLQDAGPVYQEWRRATVRAIEIGEAKHVVHQQKESLIQSLSESIERHLVSLTTTPFVPDTRTSLAAIVREAAELQQSLLLQKARYTMDYFTHRGHQVLEFDPKRMESVNELDDDSDDDIDMFASRQMSLCIFPCLEKYGNEMGDRSDLRNVLLRAKVFSNPRDIVFEEIAVS</sequence>
<evidence type="ECO:0000256" key="1">
    <source>
        <dbReference type="SAM" id="Coils"/>
    </source>
</evidence>
<feature type="compositionally biased region" description="Polar residues" evidence="2">
    <location>
        <begin position="1"/>
        <end position="11"/>
    </location>
</feature>
<dbReference type="Proteomes" id="UP000799440">
    <property type="component" value="Unassembled WGS sequence"/>
</dbReference>